<sequence length="345" mass="37924">MRVLVTGGCGFIGSALVRRLVADGAEVLNVDCLTYAGLPQNVASVADRPGYRFLKADICDKAAMADAFADFRPDAVMHLAAESHVDRSIDGPGAFIRTNVTGTEVLLECALDHWRGLDEAARAAFRFLHVSTDEVYGALPGEGHFREGDPYRPTSPYAASKAGADHLVRAFHATYRLPVLITNCGNNYGPFQFPEKLVPVIILNALAGETLPVYGRGENVRDWIHVDDHVAALLRVLDAGRPGETYLVGARGERRNIDLVRAICAVLDETPEARHRPHADLIRFVGDRPGHDFRYAIDPAKIERELGWRPARAFEAGIAATVRWYLDNRDWIGAVHDRRRLGSAA</sequence>
<keyword evidence="10" id="KW-1185">Reference proteome</keyword>
<keyword evidence="6 7" id="KW-0456">Lyase</keyword>
<feature type="domain" description="NAD(P)-binding" evidence="8">
    <location>
        <begin position="4"/>
        <end position="320"/>
    </location>
</feature>
<dbReference type="InterPro" id="IPR016040">
    <property type="entry name" value="NAD(P)-bd_dom"/>
</dbReference>
<comment type="caution">
    <text evidence="9">The sequence shown here is derived from an EMBL/GenBank/DDBJ whole genome shotgun (WGS) entry which is preliminary data.</text>
</comment>
<evidence type="ECO:0000256" key="1">
    <source>
        <dbReference type="ARBA" id="ARBA00001539"/>
    </source>
</evidence>
<evidence type="ECO:0000256" key="4">
    <source>
        <dbReference type="ARBA" id="ARBA00011990"/>
    </source>
</evidence>
<accession>A0A2M9FVB9</accession>
<dbReference type="SUPFAM" id="SSF51735">
    <property type="entry name" value="NAD(P)-binding Rossmann-fold domains"/>
    <property type="match status" value="1"/>
</dbReference>
<dbReference type="GO" id="GO:0008460">
    <property type="term" value="F:dTDP-glucose 4,6-dehydratase activity"/>
    <property type="evidence" value="ECO:0007669"/>
    <property type="project" value="UniProtKB-EC"/>
</dbReference>
<proteinExistence type="inferred from homology"/>
<protein>
    <recommendedName>
        <fullName evidence="4 7">dTDP-glucose 4,6-dehydratase</fullName>
        <ecNumber evidence="4 7">4.2.1.46</ecNumber>
    </recommendedName>
</protein>
<dbReference type="AlphaFoldDB" id="A0A2M9FVB9"/>
<dbReference type="PANTHER" id="PTHR43000">
    <property type="entry name" value="DTDP-D-GLUCOSE 4,6-DEHYDRATASE-RELATED"/>
    <property type="match status" value="1"/>
</dbReference>
<reference evidence="9 10" key="1">
    <citation type="submission" date="2017-11" db="EMBL/GenBank/DDBJ databases">
        <title>Draft genome sequence of Rhizobiales bacterium SY3-13.</title>
        <authorList>
            <person name="Sun C."/>
        </authorList>
    </citation>
    <scope>NUCLEOTIDE SEQUENCE [LARGE SCALE GENOMIC DNA]</scope>
    <source>
        <strain evidence="9 10">SY3-13</strain>
    </source>
</reference>
<dbReference type="NCBIfam" id="TIGR01181">
    <property type="entry name" value="dTDP_gluc_dehyt"/>
    <property type="match status" value="1"/>
</dbReference>
<evidence type="ECO:0000313" key="10">
    <source>
        <dbReference type="Proteomes" id="UP000229498"/>
    </source>
</evidence>
<dbReference type="Proteomes" id="UP000229498">
    <property type="component" value="Unassembled WGS sequence"/>
</dbReference>
<evidence type="ECO:0000313" key="9">
    <source>
        <dbReference type="EMBL" id="PJK27396.1"/>
    </source>
</evidence>
<dbReference type="Gene3D" id="3.40.50.720">
    <property type="entry name" value="NAD(P)-binding Rossmann-like Domain"/>
    <property type="match status" value="1"/>
</dbReference>
<dbReference type="CDD" id="cd05246">
    <property type="entry name" value="dTDP_GD_SDR_e"/>
    <property type="match status" value="1"/>
</dbReference>
<dbReference type="Gene3D" id="3.90.25.10">
    <property type="entry name" value="UDP-galactose 4-epimerase, domain 1"/>
    <property type="match status" value="1"/>
</dbReference>
<dbReference type="InterPro" id="IPR036291">
    <property type="entry name" value="NAD(P)-bd_dom_sf"/>
</dbReference>
<dbReference type="InterPro" id="IPR005888">
    <property type="entry name" value="dTDP_Gluc_deHydtase"/>
</dbReference>
<dbReference type="RefSeq" id="WP_109794546.1">
    <property type="nucleotide sequence ID" value="NZ_PHIG01000065.1"/>
</dbReference>
<dbReference type="GO" id="GO:0009225">
    <property type="term" value="P:nucleotide-sugar metabolic process"/>
    <property type="evidence" value="ECO:0007669"/>
    <property type="project" value="InterPro"/>
</dbReference>
<evidence type="ECO:0000256" key="3">
    <source>
        <dbReference type="ARBA" id="ARBA00008178"/>
    </source>
</evidence>
<evidence type="ECO:0000256" key="7">
    <source>
        <dbReference type="RuleBase" id="RU004473"/>
    </source>
</evidence>
<organism evidence="9 10">
    <name type="scientific">Minwuia thermotolerans</name>
    <dbReference type="NCBI Taxonomy" id="2056226"/>
    <lineage>
        <taxon>Bacteria</taxon>
        <taxon>Pseudomonadati</taxon>
        <taxon>Pseudomonadota</taxon>
        <taxon>Alphaproteobacteria</taxon>
        <taxon>Minwuiales</taxon>
        <taxon>Minwuiaceae</taxon>
        <taxon>Minwuia</taxon>
    </lineage>
</organism>
<comment type="catalytic activity">
    <reaction evidence="1 7">
        <text>dTDP-alpha-D-glucose = dTDP-4-dehydro-6-deoxy-alpha-D-glucose + H2O</text>
        <dbReference type="Rhea" id="RHEA:17221"/>
        <dbReference type="ChEBI" id="CHEBI:15377"/>
        <dbReference type="ChEBI" id="CHEBI:57477"/>
        <dbReference type="ChEBI" id="CHEBI:57649"/>
        <dbReference type="EC" id="4.2.1.46"/>
    </reaction>
</comment>
<dbReference type="OrthoDB" id="9801785at2"/>
<comment type="cofactor">
    <cofactor evidence="2 7">
        <name>NAD(+)</name>
        <dbReference type="ChEBI" id="CHEBI:57540"/>
    </cofactor>
</comment>
<evidence type="ECO:0000259" key="8">
    <source>
        <dbReference type="Pfam" id="PF16363"/>
    </source>
</evidence>
<evidence type="ECO:0000256" key="5">
    <source>
        <dbReference type="ARBA" id="ARBA00023027"/>
    </source>
</evidence>
<name>A0A2M9FVB9_9PROT</name>
<dbReference type="EC" id="4.2.1.46" evidence="4 7"/>
<dbReference type="EMBL" id="PHIG01000065">
    <property type="protein sequence ID" value="PJK27396.1"/>
    <property type="molecule type" value="Genomic_DNA"/>
</dbReference>
<dbReference type="Pfam" id="PF16363">
    <property type="entry name" value="GDP_Man_Dehyd"/>
    <property type="match status" value="1"/>
</dbReference>
<evidence type="ECO:0000256" key="2">
    <source>
        <dbReference type="ARBA" id="ARBA00001911"/>
    </source>
</evidence>
<comment type="similarity">
    <text evidence="3 7">Belongs to the NAD(P)-dependent epimerase/dehydratase family. dTDP-glucose dehydratase subfamily.</text>
</comment>
<evidence type="ECO:0000256" key="6">
    <source>
        <dbReference type="ARBA" id="ARBA00023239"/>
    </source>
</evidence>
<keyword evidence="5" id="KW-0520">NAD</keyword>
<gene>
    <name evidence="9" type="primary">rfbB</name>
    <name evidence="9" type="ORF">CVT23_22425</name>
</gene>